<gene>
    <name evidence="1" type="ORF">CEPIT_LOCUS3293</name>
    <name evidence="2" type="ORF">CEPIT_LOCUS37250</name>
</gene>
<dbReference type="EMBL" id="CAMAPF010001014">
    <property type="protein sequence ID" value="CAH9138994.1"/>
    <property type="molecule type" value="Genomic_DNA"/>
</dbReference>
<accession>A0AAV0FTQ5</accession>
<organism evidence="2 3">
    <name type="scientific">Cuscuta epithymum</name>
    <dbReference type="NCBI Taxonomy" id="186058"/>
    <lineage>
        <taxon>Eukaryota</taxon>
        <taxon>Viridiplantae</taxon>
        <taxon>Streptophyta</taxon>
        <taxon>Embryophyta</taxon>
        <taxon>Tracheophyta</taxon>
        <taxon>Spermatophyta</taxon>
        <taxon>Magnoliopsida</taxon>
        <taxon>eudicotyledons</taxon>
        <taxon>Gunneridae</taxon>
        <taxon>Pentapetalae</taxon>
        <taxon>asterids</taxon>
        <taxon>lamiids</taxon>
        <taxon>Solanales</taxon>
        <taxon>Convolvulaceae</taxon>
        <taxon>Cuscuteae</taxon>
        <taxon>Cuscuta</taxon>
        <taxon>Cuscuta subgen. Cuscuta</taxon>
    </lineage>
</organism>
<dbReference type="Proteomes" id="UP001152523">
    <property type="component" value="Unassembled WGS sequence"/>
</dbReference>
<evidence type="ECO:0000313" key="2">
    <source>
        <dbReference type="EMBL" id="CAH9138994.1"/>
    </source>
</evidence>
<name>A0AAV0FTQ5_9ASTE</name>
<proteinExistence type="predicted"/>
<evidence type="ECO:0000313" key="1">
    <source>
        <dbReference type="EMBL" id="CAH9070074.1"/>
    </source>
</evidence>
<sequence>MDNMNNPKFFFDLSCNPDYDLAGLTQAGFEAYGFGRLM</sequence>
<reference evidence="2" key="1">
    <citation type="submission" date="2022-07" db="EMBL/GenBank/DDBJ databases">
        <authorList>
            <person name="Macas J."/>
            <person name="Novak P."/>
            <person name="Neumann P."/>
        </authorList>
    </citation>
    <scope>NUCLEOTIDE SEQUENCE</scope>
</reference>
<dbReference type="EMBL" id="CAMAPF010000017">
    <property type="protein sequence ID" value="CAH9070074.1"/>
    <property type="molecule type" value="Genomic_DNA"/>
</dbReference>
<dbReference type="AlphaFoldDB" id="A0AAV0FTQ5"/>
<evidence type="ECO:0000313" key="3">
    <source>
        <dbReference type="Proteomes" id="UP001152523"/>
    </source>
</evidence>
<protein>
    <submittedName>
        <fullName evidence="2">Uncharacterized protein</fullName>
    </submittedName>
</protein>
<comment type="caution">
    <text evidence="2">The sequence shown here is derived from an EMBL/GenBank/DDBJ whole genome shotgun (WGS) entry which is preliminary data.</text>
</comment>
<keyword evidence="3" id="KW-1185">Reference proteome</keyword>